<dbReference type="EMBL" id="PCVY01000072">
    <property type="protein sequence ID" value="PIQ85239.1"/>
    <property type="molecule type" value="Genomic_DNA"/>
</dbReference>
<dbReference type="Gene3D" id="3.40.50.1000">
    <property type="entry name" value="HAD superfamily/HAD-like"/>
    <property type="match status" value="1"/>
</dbReference>
<comment type="catalytic activity">
    <reaction evidence="1">
        <text>2-phosphoglycolate + H2O = glycolate + phosphate</text>
        <dbReference type="Rhea" id="RHEA:14369"/>
        <dbReference type="ChEBI" id="CHEBI:15377"/>
        <dbReference type="ChEBI" id="CHEBI:29805"/>
        <dbReference type="ChEBI" id="CHEBI:43474"/>
        <dbReference type="ChEBI" id="CHEBI:58033"/>
        <dbReference type="EC" id="3.1.3.18"/>
    </reaction>
</comment>
<evidence type="ECO:0000256" key="2">
    <source>
        <dbReference type="ARBA" id="ARBA00004818"/>
    </source>
</evidence>
<dbReference type="SUPFAM" id="SSF56784">
    <property type="entry name" value="HAD-like"/>
    <property type="match status" value="1"/>
</dbReference>
<dbReference type="Proteomes" id="UP000230859">
    <property type="component" value="Unassembled WGS sequence"/>
</dbReference>
<evidence type="ECO:0000256" key="3">
    <source>
        <dbReference type="ARBA" id="ARBA00006171"/>
    </source>
</evidence>
<dbReference type="GO" id="GO:0006281">
    <property type="term" value="P:DNA repair"/>
    <property type="evidence" value="ECO:0007669"/>
    <property type="project" value="TreeGrafter"/>
</dbReference>
<sequence>MERAHEGFASSFRAAKSLTAVKYKLIALDFDGVIVESVLIKDRAFQDLFGRFPAHLDEIMAYHRSHHAVIRFEKFRHIFNHILKKPYTDDIEKELADRFHKDIIHQMLACPFVKGAEAFLEFFSQQVPLYLISISPADELNDILKQRKLNAYFKEVYAVPWKKKDALLDIQRKEQVSSGEIIFIGDSPEDQKAASEAGVDFLARQSQNQMPNETSPLFDDLEAAHSWLLKRMSAYESAH</sequence>
<evidence type="ECO:0000313" key="6">
    <source>
        <dbReference type="Proteomes" id="UP000230859"/>
    </source>
</evidence>
<dbReference type="GO" id="GO:0005829">
    <property type="term" value="C:cytosol"/>
    <property type="evidence" value="ECO:0007669"/>
    <property type="project" value="TreeGrafter"/>
</dbReference>
<name>A0A2H0LLH1_9BACT</name>
<dbReference type="PANTHER" id="PTHR43434">
    <property type="entry name" value="PHOSPHOGLYCOLATE PHOSPHATASE"/>
    <property type="match status" value="1"/>
</dbReference>
<gene>
    <name evidence="5" type="ORF">COV74_09790</name>
</gene>
<dbReference type="InterPro" id="IPR023198">
    <property type="entry name" value="PGP-like_dom2"/>
</dbReference>
<dbReference type="InterPro" id="IPR050155">
    <property type="entry name" value="HAD-like_hydrolase_sf"/>
</dbReference>
<dbReference type="GO" id="GO:0008967">
    <property type="term" value="F:phosphoglycolate phosphatase activity"/>
    <property type="evidence" value="ECO:0007669"/>
    <property type="project" value="UniProtKB-EC"/>
</dbReference>
<dbReference type="InterPro" id="IPR041492">
    <property type="entry name" value="HAD_2"/>
</dbReference>
<reference evidence="5 6" key="1">
    <citation type="submission" date="2017-09" db="EMBL/GenBank/DDBJ databases">
        <title>Depth-based differentiation of microbial function through sediment-hosted aquifers and enrichment of novel symbionts in the deep terrestrial subsurface.</title>
        <authorList>
            <person name="Probst A.J."/>
            <person name="Ladd B."/>
            <person name="Jarett J.K."/>
            <person name="Geller-Mcgrath D.E."/>
            <person name="Sieber C.M."/>
            <person name="Emerson J.B."/>
            <person name="Anantharaman K."/>
            <person name="Thomas B.C."/>
            <person name="Malmstrom R."/>
            <person name="Stieglmeier M."/>
            <person name="Klingl A."/>
            <person name="Woyke T."/>
            <person name="Ryan C.M."/>
            <person name="Banfield J.F."/>
        </authorList>
    </citation>
    <scope>NUCLEOTIDE SEQUENCE [LARGE SCALE GENOMIC DNA]</scope>
    <source>
        <strain evidence="5">CG11_big_fil_rev_8_21_14_0_20_45_26</strain>
    </source>
</reference>
<dbReference type="Gene3D" id="1.10.150.240">
    <property type="entry name" value="Putative phosphatase, domain 2"/>
    <property type="match status" value="1"/>
</dbReference>
<dbReference type="AlphaFoldDB" id="A0A2H0LLH1"/>
<dbReference type="Pfam" id="PF13419">
    <property type="entry name" value="HAD_2"/>
    <property type="match status" value="1"/>
</dbReference>
<dbReference type="EC" id="3.1.3.18" evidence="4"/>
<comment type="caution">
    <text evidence="5">The sequence shown here is derived from an EMBL/GenBank/DDBJ whole genome shotgun (WGS) entry which is preliminary data.</text>
</comment>
<dbReference type="SFLD" id="SFLDG01129">
    <property type="entry name" value="C1.5:_HAD__Beta-PGM__Phosphata"/>
    <property type="match status" value="1"/>
</dbReference>
<comment type="similarity">
    <text evidence="3">Belongs to the HAD-like hydrolase superfamily. CbbY/CbbZ/Gph/YieH family.</text>
</comment>
<evidence type="ECO:0000313" key="5">
    <source>
        <dbReference type="EMBL" id="PIQ85239.1"/>
    </source>
</evidence>
<dbReference type="CDD" id="cd01427">
    <property type="entry name" value="HAD_like"/>
    <property type="match status" value="1"/>
</dbReference>
<evidence type="ECO:0000256" key="1">
    <source>
        <dbReference type="ARBA" id="ARBA00000830"/>
    </source>
</evidence>
<dbReference type="InterPro" id="IPR023214">
    <property type="entry name" value="HAD_sf"/>
</dbReference>
<accession>A0A2H0LLH1</accession>
<dbReference type="InterPro" id="IPR036412">
    <property type="entry name" value="HAD-like_sf"/>
</dbReference>
<evidence type="ECO:0000256" key="4">
    <source>
        <dbReference type="ARBA" id="ARBA00013078"/>
    </source>
</evidence>
<organism evidence="5 6">
    <name type="scientific">Candidatus Abzuiibacterium crystallinum</name>
    <dbReference type="NCBI Taxonomy" id="1974748"/>
    <lineage>
        <taxon>Bacteria</taxon>
        <taxon>Pseudomonadati</taxon>
        <taxon>Candidatus Omnitrophota</taxon>
        <taxon>Candidatus Abzuiibacterium</taxon>
    </lineage>
</organism>
<dbReference type="PANTHER" id="PTHR43434:SF1">
    <property type="entry name" value="PHOSPHOGLYCOLATE PHOSPHATASE"/>
    <property type="match status" value="1"/>
</dbReference>
<dbReference type="SFLD" id="SFLDS00003">
    <property type="entry name" value="Haloacid_Dehalogenase"/>
    <property type="match status" value="1"/>
</dbReference>
<protein>
    <recommendedName>
        <fullName evidence="4">phosphoglycolate phosphatase</fullName>
        <ecNumber evidence="4">3.1.3.18</ecNumber>
    </recommendedName>
</protein>
<proteinExistence type="inferred from homology"/>
<comment type="pathway">
    <text evidence="2">Organic acid metabolism; glycolate biosynthesis; glycolate from 2-phosphoglycolate: step 1/1.</text>
</comment>